<dbReference type="Proteomes" id="UP000029223">
    <property type="component" value="Unassembled WGS sequence"/>
</dbReference>
<proteinExistence type="predicted"/>
<accession>A0ABQ0JI64</accession>
<keyword evidence="2" id="KW-1185">Reference proteome</keyword>
<evidence type="ECO:0000313" key="1">
    <source>
        <dbReference type="EMBL" id="GAL28442.1"/>
    </source>
</evidence>
<gene>
    <name evidence="1" type="ORF">JCM19239_4882</name>
</gene>
<name>A0ABQ0JI64_9VIBR</name>
<dbReference type="EMBL" id="BBMS01000043">
    <property type="protein sequence ID" value="GAL28442.1"/>
    <property type="molecule type" value="Genomic_DNA"/>
</dbReference>
<organism evidence="1 2">
    <name type="scientific">Vibrio variabilis</name>
    <dbReference type="NCBI Taxonomy" id="990271"/>
    <lineage>
        <taxon>Bacteria</taxon>
        <taxon>Pseudomonadati</taxon>
        <taxon>Pseudomonadota</taxon>
        <taxon>Gammaproteobacteria</taxon>
        <taxon>Vibrionales</taxon>
        <taxon>Vibrionaceae</taxon>
        <taxon>Vibrio</taxon>
    </lineage>
</organism>
<protein>
    <submittedName>
        <fullName evidence="1">Uncharacterized protein</fullName>
    </submittedName>
</protein>
<evidence type="ECO:0000313" key="2">
    <source>
        <dbReference type="Proteomes" id="UP000029223"/>
    </source>
</evidence>
<reference evidence="2" key="1">
    <citation type="submission" date="2014-09" db="EMBL/GenBank/DDBJ databases">
        <title>Vibrio variabilis JCM 19239. (C206) whole genome shotgun sequence.</title>
        <authorList>
            <person name="Sawabe T."/>
            <person name="Meirelles P."/>
            <person name="Nakanishi M."/>
            <person name="Sayaka M."/>
            <person name="Hattori M."/>
            <person name="Ohkuma M."/>
        </authorList>
    </citation>
    <scope>NUCLEOTIDE SEQUENCE [LARGE SCALE GENOMIC DNA]</scope>
    <source>
        <strain evidence="2">JCM 19239</strain>
    </source>
</reference>
<comment type="caution">
    <text evidence="1">The sequence shown here is derived from an EMBL/GenBank/DDBJ whole genome shotgun (WGS) entry which is preliminary data.</text>
</comment>
<reference evidence="2" key="2">
    <citation type="submission" date="2014-09" db="EMBL/GenBank/DDBJ databases">
        <authorList>
            <consortium name="NBRP consortium"/>
            <person name="Sawabe T."/>
            <person name="Meirelles P."/>
            <person name="Nakanishi M."/>
            <person name="Sayaka M."/>
            <person name="Hattori M."/>
            <person name="Ohkuma M."/>
        </authorList>
    </citation>
    <scope>NUCLEOTIDE SEQUENCE [LARGE SCALE GENOMIC DNA]</scope>
    <source>
        <strain evidence="2">JCM 19239</strain>
    </source>
</reference>
<sequence>MLVEGVVQSIVKAESIRIINPPSRRRNVKAWTMMHFNVADSVAKV</sequence>